<dbReference type="Gene3D" id="2.130.10.10">
    <property type="entry name" value="YVTN repeat-like/Quinoprotein amine dehydrogenase"/>
    <property type="match status" value="1"/>
</dbReference>
<dbReference type="GO" id="GO:0000209">
    <property type="term" value="P:protein polyubiquitination"/>
    <property type="evidence" value="ECO:0007669"/>
    <property type="project" value="TreeGrafter"/>
</dbReference>
<dbReference type="PANTHER" id="PTHR46202:SF1">
    <property type="entry name" value="DNA EXCISION REPAIR PROTEIN ERCC-8"/>
    <property type="match status" value="1"/>
</dbReference>
<dbReference type="EMBL" id="JALJOU010000029">
    <property type="protein sequence ID" value="KAK9835172.1"/>
    <property type="molecule type" value="Genomic_DNA"/>
</dbReference>
<dbReference type="InterPro" id="IPR019775">
    <property type="entry name" value="WD40_repeat_CS"/>
</dbReference>
<dbReference type="InterPro" id="IPR015943">
    <property type="entry name" value="WD40/YVTN_repeat-like_dom_sf"/>
</dbReference>
<feature type="repeat" description="WD" evidence="5">
    <location>
        <begin position="98"/>
        <end position="131"/>
    </location>
</feature>
<dbReference type="InterPro" id="IPR036322">
    <property type="entry name" value="WD40_repeat_dom_sf"/>
</dbReference>
<protein>
    <submittedName>
        <fullName evidence="7">Uncharacterized protein</fullName>
    </submittedName>
</protein>
<evidence type="ECO:0000313" key="8">
    <source>
        <dbReference type="Proteomes" id="UP001445335"/>
    </source>
</evidence>
<dbReference type="InterPro" id="IPR001680">
    <property type="entry name" value="WD40_rpt"/>
</dbReference>
<evidence type="ECO:0000256" key="1">
    <source>
        <dbReference type="ARBA" id="ARBA00022574"/>
    </source>
</evidence>
<feature type="repeat" description="WD" evidence="5">
    <location>
        <begin position="185"/>
        <end position="227"/>
    </location>
</feature>
<dbReference type="PANTHER" id="PTHR46202">
    <property type="entry name" value="DNA EXCISION REPAIR PROTEIN ERCC-8"/>
    <property type="match status" value="1"/>
</dbReference>
<proteinExistence type="predicted"/>
<dbReference type="GO" id="GO:0006283">
    <property type="term" value="P:transcription-coupled nucleotide-excision repair"/>
    <property type="evidence" value="ECO:0007669"/>
    <property type="project" value="InterPro"/>
</dbReference>
<dbReference type="InterPro" id="IPR020472">
    <property type="entry name" value="WD40_PAC1"/>
</dbReference>
<keyword evidence="2" id="KW-0677">Repeat</keyword>
<comment type="caution">
    <text evidence="7">The sequence shown here is derived from an EMBL/GenBank/DDBJ whole genome shotgun (WGS) entry which is preliminary data.</text>
</comment>
<dbReference type="PROSITE" id="PS50294">
    <property type="entry name" value="WD_REPEATS_REGION"/>
    <property type="match status" value="4"/>
</dbReference>
<dbReference type="PROSITE" id="PS00678">
    <property type="entry name" value="WD_REPEATS_1"/>
    <property type="match status" value="1"/>
</dbReference>
<keyword evidence="3" id="KW-0227">DNA damage</keyword>
<keyword evidence="8" id="KW-1185">Reference proteome</keyword>
<dbReference type="InterPro" id="IPR042238">
    <property type="entry name" value="Rad28/ERCC8/Ckn1/ATCSA-1"/>
</dbReference>
<dbReference type="SUPFAM" id="SSF50978">
    <property type="entry name" value="WD40 repeat-like"/>
    <property type="match status" value="1"/>
</dbReference>
<feature type="region of interest" description="Disordered" evidence="6">
    <location>
        <begin position="382"/>
        <end position="406"/>
    </location>
</feature>
<evidence type="ECO:0000256" key="3">
    <source>
        <dbReference type="ARBA" id="ARBA00022763"/>
    </source>
</evidence>
<evidence type="ECO:0000256" key="4">
    <source>
        <dbReference type="ARBA" id="ARBA00023204"/>
    </source>
</evidence>
<dbReference type="GO" id="GO:0031464">
    <property type="term" value="C:Cul4A-RING E3 ubiquitin ligase complex"/>
    <property type="evidence" value="ECO:0007669"/>
    <property type="project" value="TreeGrafter"/>
</dbReference>
<organism evidence="7 8">
    <name type="scientific">Elliptochloris bilobata</name>
    <dbReference type="NCBI Taxonomy" id="381761"/>
    <lineage>
        <taxon>Eukaryota</taxon>
        <taxon>Viridiplantae</taxon>
        <taxon>Chlorophyta</taxon>
        <taxon>core chlorophytes</taxon>
        <taxon>Trebouxiophyceae</taxon>
        <taxon>Trebouxiophyceae incertae sedis</taxon>
        <taxon>Elliptochloris clade</taxon>
        <taxon>Elliptochloris</taxon>
    </lineage>
</organism>
<dbReference type="Proteomes" id="UP001445335">
    <property type="component" value="Unassembled WGS sequence"/>
</dbReference>
<accession>A0AAW1RPF7</accession>
<feature type="region of interest" description="Disordered" evidence="6">
    <location>
        <begin position="232"/>
        <end position="251"/>
    </location>
</feature>
<dbReference type="GO" id="GO:0043161">
    <property type="term" value="P:proteasome-mediated ubiquitin-dependent protein catabolic process"/>
    <property type="evidence" value="ECO:0007669"/>
    <property type="project" value="TreeGrafter"/>
</dbReference>
<feature type="compositionally biased region" description="Low complexity" evidence="6">
    <location>
        <begin position="388"/>
        <end position="399"/>
    </location>
</feature>
<sequence>MTPTPLGLFKRQTDPHSTFATACAKRRAHSLVLSGDKTISSVHTGGVTWLDLDCVEERYLLAGAADGSVAAYDIQVPVAVDASGAAQHDAVFKVDRGRLGHAFTVSSVVWYAIDTGLFVSGSFDKTVKVWDTNALRPACEFVLSERVHAVAMSHCATAHCLVAAGAEDPHVRLCDPASGGFTHVLTGHRGAVWAAAWSRTSEWHLATGASDGQVRMWDIRTSGCVRVFDQHNTSAARPQRRPHRRAGVAGEQHDAHVTAHDGSVTAVLQTPDGHSWLTAGNDSRVRLWDARRCRNLLVNYADTYNRARKARQLAACVAAGLLFHSSGSVVQVLDLYTGELRRLLRGHMDTISGLCYHPGLHELYSGAADCQIIVWAPERATPPEEAPHAAAAPGVTAPPDQDAWSD</sequence>
<evidence type="ECO:0000313" key="7">
    <source>
        <dbReference type="EMBL" id="KAK9835172.1"/>
    </source>
</evidence>
<keyword evidence="4" id="KW-0234">DNA repair</keyword>
<dbReference type="PRINTS" id="PR00320">
    <property type="entry name" value="GPROTEINBRPT"/>
</dbReference>
<name>A0AAW1RPF7_9CHLO</name>
<dbReference type="Pfam" id="PF00400">
    <property type="entry name" value="WD40"/>
    <property type="match status" value="4"/>
</dbReference>
<dbReference type="AlphaFoldDB" id="A0AAW1RPF7"/>
<reference evidence="7 8" key="1">
    <citation type="journal article" date="2024" name="Nat. Commun.">
        <title>Phylogenomics reveals the evolutionary origins of lichenization in chlorophyte algae.</title>
        <authorList>
            <person name="Puginier C."/>
            <person name="Libourel C."/>
            <person name="Otte J."/>
            <person name="Skaloud P."/>
            <person name="Haon M."/>
            <person name="Grisel S."/>
            <person name="Petersen M."/>
            <person name="Berrin J.G."/>
            <person name="Delaux P.M."/>
            <person name="Dal Grande F."/>
            <person name="Keller J."/>
        </authorList>
    </citation>
    <scope>NUCLEOTIDE SEQUENCE [LARGE SCALE GENOMIC DNA]</scope>
    <source>
        <strain evidence="7 8">SAG 245.80</strain>
    </source>
</reference>
<dbReference type="SMART" id="SM00320">
    <property type="entry name" value="WD40"/>
    <property type="match status" value="6"/>
</dbReference>
<dbReference type="PROSITE" id="PS50082">
    <property type="entry name" value="WD_REPEATS_2"/>
    <property type="match status" value="4"/>
</dbReference>
<gene>
    <name evidence="7" type="ORF">WJX81_003251</name>
</gene>
<dbReference type="GO" id="GO:0000109">
    <property type="term" value="C:nucleotide-excision repair complex"/>
    <property type="evidence" value="ECO:0007669"/>
    <property type="project" value="TreeGrafter"/>
</dbReference>
<evidence type="ECO:0000256" key="5">
    <source>
        <dbReference type="PROSITE-ProRule" id="PRU00221"/>
    </source>
</evidence>
<feature type="repeat" description="WD" evidence="5">
    <location>
        <begin position="257"/>
        <end position="298"/>
    </location>
</feature>
<feature type="repeat" description="WD" evidence="5">
    <location>
        <begin position="344"/>
        <end position="375"/>
    </location>
</feature>
<evidence type="ECO:0000256" key="2">
    <source>
        <dbReference type="ARBA" id="ARBA00022737"/>
    </source>
</evidence>
<keyword evidence="1 5" id="KW-0853">WD repeat</keyword>
<evidence type="ECO:0000256" key="6">
    <source>
        <dbReference type="SAM" id="MobiDB-lite"/>
    </source>
</evidence>